<gene>
    <name evidence="2" type="ORF">CTM72_00785</name>
</gene>
<accession>A0A2D3NSK5</accession>
<dbReference type="RefSeq" id="WP_100024130.1">
    <property type="nucleotide sequence ID" value="NZ_CP024699.1"/>
</dbReference>
<keyword evidence="1" id="KW-0812">Transmembrane</keyword>
<evidence type="ECO:0000313" key="2">
    <source>
        <dbReference type="EMBL" id="ATV58401.1"/>
    </source>
</evidence>
<protein>
    <submittedName>
        <fullName evidence="2">Uncharacterized protein</fullName>
    </submittedName>
</protein>
<feature type="transmembrane region" description="Helical" evidence="1">
    <location>
        <begin position="127"/>
        <end position="144"/>
    </location>
</feature>
<keyword evidence="1" id="KW-0472">Membrane</keyword>
<feature type="transmembrane region" description="Helical" evidence="1">
    <location>
        <begin position="21"/>
        <end position="39"/>
    </location>
</feature>
<feature type="transmembrane region" description="Helical" evidence="1">
    <location>
        <begin position="45"/>
        <end position="71"/>
    </location>
</feature>
<feature type="transmembrane region" description="Helical" evidence="1">
    <location>
        <begin position="94"/>
        <end position="112"/>
    </location>
</feature>
<proteinExistence type="predicted"/>
<reference evidence="2 3" key="1">
    <citation type="submission" date="2017-11" db="EMBL/GenBank/DDBJ databases">
        <title>Genome sequencing of Fusobacterium periodonticum KCOM 1261.</title>
        <authorList>
            <person name="Kook J.-K."/>
            <person name="Park S.-N."/>
            <person name="Lim Y.K."/>
        </authorList>
    </citation>
    <scope>NUCLEOTIDE SEQUENCE [LARGE SCALE GENOMIC DNA]</scope>
    <source>
        <strain evidence="2 3">KCOM 1261</strain>
    </source>
</reference>
<evidence type="ECO:0000313" key="3">
    <source>
        <dbReference type="Proteomes" id="UP000230056"/>
    </source>
</evidence>
<evidence type="ECO:0000256" key="1">
    <source>
        <dbReference type="SAM" id="Phobius"/>
    </source>
</evidence>
<name>A0A2D3NSK5_9FUSO</name>
<dbReference type="AlphaFoldDB" id="A0A2D3NSK5"/>
<dbReference type="EMBL" id="CP024699">
    <property type="protein sequence ID" value="ATV58401.1"/>
    <property type="molecule type" value="Genomic_DNA"/>
</dbReference>
<organism evidence="2 3">
    <name type="scientific">Fusobacterium pseudoperiodonticum</name>
    <dbReference type="NCBI Taxonomy" id="2663009"/>
    <lineage>
        <taxon>Bacteria</taxon>
        <taxon>Fusobacteriati</taxon>
        <taxon>Fusobacteriota</taxon>
        <taxon>Fusobacteriia</taxon>
        <taxon>Fusobacteriales</taxon>
        <taxon>Fusobacteriaceae</taxon>
        <taxon>Fusobacterium</taxon>
    </lineage>
</organism>
<keyword evidence="1" id="KW-1133">Transmembrane helix</keyword>
<sequence>MNKNFNNNIPILTKKKEILKVILVLFFFFLAFLGFGKYHKAPFPLLIGIALLLFILLLFLVILVSDIYFIIRMIKYRDNTIVPEEFQISPPKRIFMLIILIILSVCFTVYIIPESIMNPSENVFQKFKYPICLIIIFILIYNIYKAGRYSIDVMEKNIRILFKNQEISSFNVENVAFVKFSGAKNKVSVYLIEIILNIFVRHIDSYRRNYRNKDELRSSPFMRLFDFKGKEFFKTSLSIKDYWLMKKYFLKYNVKTEDISDFLNDDLS</sequence>
<dbReference type="Proteomes" id="UP000230056">
    <property type="component" value="Chromosome"/>
</dbReference>